<feature type="transmembrane region" description="Helical" evidence="7">
    <location>
        <begin position="27"/>
        <end position="46"/>
    </location>
</feature>
<comment type="similarity">
    <text evidence="5">Belongs to the SAT4 family.</text>
</comment>
<dbReference type="EMBL" id="MU003788">
    <property type="protein sequence ID" value="KAF2721686.1"/>
    <property type="molecule type" value="Genomic_DNA"/>
</dbReference>
<dbReference type="PANTHER" id="PTHR33048:SF19">
    <property type="entry name" value="MEMBRANE PROTEIN PTH11-LIKE, PUTATIVE (AFU_ORTHOLOGUE AFUA_1G14080)-RELATED"/>
    <property type="match status" value="1"/>
</dbReference>
<dbReference type="Proteomes" id="UP000799441">
    <property type="component" value="Unassembled WGS sequence"/>
</dbReference>
<dbReference type="InterPro" id="IPR049326">
    <property type="entry name" value="Rhodopsin_dom_fungi"/>
</dbReference>
<feature type="non-terminal residue" evidence="9">
    <location>
        <position position="407"/>
    </location>
</feature>
<protein>
    <recommendedName>
        <fullName evidence="8">Rhodopsin domain-containing protein</fullName>
    </recommendedName>
</protein>
<name>A0A9P4QB22_9PEZI</name>
<evidence type="ECO:0000259" key="8">
    <source>
        <dbReference type="Pfam" id="PF20684"/>
    </source>
</evidence>
<organism evidence="9 10">
    <name type="scientific">Polychaeton citri CBS 116435</name>
    <dbReference type="NCBI Taxonomy" id="1314669"/>
    <lineage>
        <taxon>Eukaryota</taxon>
        <taxon>Fungi</taxon>
        <taxon>Dikarya</taxon>
        <taxon>Ascomycota</taxon>
        <taxon>Pezizomycotina</taxon>
        <taxon>Dothideomycetes</taxon>
        <taxon>Dothideomycetidae</taxon>
        <taxon>Capnodiales</taxon>
        <taxon>Capnodiaceae</taxon>
        <taxon>Polychaeton</taxon>
    </lineage>
</organism>
<dbReference type="GO" id="GO:0016020">
    <property type="term" value="C:membrane"/>
    <property type="evidence" value="ECO:0007669"/>
    <property type="project" value="UniProtKB-SubCell"/>
</dbReference>
<evidence type="ECO:0000256" key="2">
    <source>
        <dbReference type="ARBA" id="ARBA00022692"/>
    </source>
</evidence>
<accession>A0A9P4QB22</accession>
<keyword evidence="3 7" id="KW-1133">Transmembrane helix</keyword>
<dbReference type="PANTHER" id="PTHR33048">
    <property type="entry name" value="PTH11-LIKE INTEGRAL MEMBRANE PROTEIN (AFU_ORTHOLOGUE AFUA_5G11245)"/>
    <property type="match status" value="1"/>
</dbReference>
<feature type="compositionally biased region" description="Basic and acidic residues" evidence="6">
    <location>
        <begin position="359"/>
        <end position="384"/>
    </location>
</feature>
<dbReference type="OrthoDB" id="5398233at2759"/>
<comment type="subcellular location">
    <subcellularLocation>
        <location evidence="1">Membrane</location>
        <topology evidence="1">Multi-pass membrane protein</topology>
    </subcellularLocation>
</comment>
<keyword evidence="4 7" id="KW-0472">Membrane</keyword>
<evidence type="ECO:0000256" key="5">
    <source>
        <dbReference type="ARBA" id="ARBA00038359"/>
    </source>
</evidence>
<dbReference type="AlphaFoldDB" id="A0A9P4QB22"/>
<sequence>MLELRDSIWNDPPPDRMGRVGRNPTLLYTWWCTCFAAVIIVTRLIGRKVRSNVLFREDWVMMASMIPLFIRLGLIHVVLLYGTNNVQIVGETFTEDDIRHREYGSQLVLAARIFYAAFIWMSKLTVSEFLKRITIRIWRRRYERTLQIIRIFLGVTFVAVVIATLAECRPFSHYWQVIPDPGAQCRTGYANLLTMGVADIVTDVLLVVFPIPIVLRTGRTWRRKIATILLFSTSLALIIVTSFRMPKVIAHHGKQQYRTVWASSEILASAIVSNFVIIGSFLRDKGTKKQRFKSYSATDSIDKASARRPTLPTIHKTSSDESLFRSFNGRMPSHLLDNEETAPKLAPVGLPAGMTSPFSEDHSRRETIEDPEDRTLERADHPDLEDMSMSPPDQKSYGFFDVGGLLD</sequence>
<feature type="domain" description="Rhodopsin" evidence="8">
    <location>
        <begin position="43"/>
        <end position="278"/>
    </location>
</feature>
<evidence type="ECO:0000313" key="9">
    <source>
        <dbReference type="EMBL" id="KAF2721686.1"/>
    </source>
</evidence>
<feature type="transmembrane region" description="Helical" evidence="7">
    <location>
        <begin position="147"/>
        <end position="166"/>
    </location>
</feature>
<evidence type="ECO:0000256" key="3">
    <source>
        <dbReference type="ARBA" id="ARBA00022989"/>
    </source>
</evidence>
<proteinExistence type="inferred from homology"/>
<feature type="transmembrane region" description="Helical" evidence="7">
    <location>
        <begin position="58"/>
        <end position="83"/>
    </location>
</feature>
<evidence type="ECO:0000256" key="1">
    <source>
        <dbReference type="ARBA" id="ARBA00004141"/>
    </source>
</evidence>
<evidence type="ECO:0000256" key="6">
    <source>
        <dbReference type="SAM" id="MobiDB-lite"/>
    </source>
</evidence>
<keyword evidence="2 7" id="KW-0812">Transmembrane</keyword>
<feature type="transmembrane region" description="Helical" evidence="7">
    <location>
        <begin position="189"/>
        <end position="215"/>
    </location>
</feature>
<gene>
    <name evidence="9" type="ORF">K431DRAFT_202406</name>
</gene>
<feature type="region of interest" description="Disordered" evidence="6">
    <location>
        <begin position="345"/>
        <end position="407"/>
    </location>
</feature>
<evidence type="ECO:0000313" key="10">
    <source>
        <dbReference type="Proteomes" id="UP000799441"/>
    </source>
</evidence>
<feature type="transmembrane region" description="Helical" evidence="7">
    <location>
        <begin position="266"/>
        <end position="283"/>
    </location>
</feature>
<dbReference type="InterPro" id="IPR052337">
    <property type="entry name" value="SAT4-like"/>
</dbReference>
<evidence type="ECO:0000256" key="7">
    <source>
        <dbReference type="SAM" id="Phobius"/>
    </source>
</evidence>
<reference evidence="9" key="1">
    <citation type="journal article" date="2020" name="Stud. Mycol.">
        <title>101 Dothideomycetes genomes: a test case for predicting lifestyles and emergence of pathogens.</title>
        <authorList>
            <person name="Haridas S."/>
            <person name="Albert R."/>
            <person name="Binder M."/>
            <person name="Bloem J."/>
            <person name="Labutti K."/>
            <person name="Salamov A."/>
            <person name="Andreopoulos B."/>
            <person name="Baker S."/>
            <person name="Barry K."/>
            <person name="Bills G."/>
            <person name="Bluhm B."/>
            <person name="Cannon C."/>
            <person name="Castanera R."/>
            <person name="Culley D."/>
            <person name="Daum C."/>
            <person name="Ezra D."/>
            <person name="Gonzalez J."/>
            <person name="Henrissat B."/>
            <person name="Kuo A."/>
            <person name="Liang C."/>
            <person name="Lipzen A."/>
            <person name="Lutzoni F."/>
            <person name="Magnuson J."/>
            <person name="Mondo S."/>
            <person name="Nolan M."/>
            <person name="Ohm R."/>
            <person name="Pangilinan J."/>
            <person name="Park H.-J."/>
            <person name="Ramirez L."/>
            <person name="Alfaro M."/>
            <person name="Sun H."/>
            <person name="Tritt A."/>
            <person name="Yoshinaga Y."/>
            <person name="Zwiers L.-H."/>
            <person name="Turgeon B."/>
            <person name="Goodwin S."/>
            <person name="Spatafora J."/>
            <person name="Crous P."/>
            <person name="Grigoriev I."/>
        </authorList>
    </citation>
    <scope>NUCLEOTIDE SEQUENCE</scope>
    <source>
        <strain evidence="9">CBS 116435</strain>
    </source>
</reference>
<feature type="transmembrane region" description="Helical" evidence="7">
    <location>
        <begin position="103"/>
        <end position="126"/>
    </location>
</feature>
<evidence type="ECO:0000256" key="4">
    <source>
        <dbReference type="ARBA" id="ARBA00023136"/>
    </source>
</evidence>
<feature type="transmembrane region" description="Helical" evidence="7">
    <location>
        <begin position="227"/>
        <end position="246"/>
    </location>
</feature>
<dbReference type="Pfam" id="PF20684">
    <property type="entry name" value="Fung_rhodopsin"/>
    <property type="match status" value="1"/>
</dbReference>
<comment type="caution">
    <text evidence="9">The sequence shown here is derived from an EMBL/GenBank/DDBJ whole genome shotgun (WGS) entry which is preliminary data.</text>
</comment>
<keyword evidence="10" id="KW-1185">Reference proteome</keyword>